<comment type="caution">
    <text evidence="1">The sequence shown here is derived from an EMBL/GenBank/DDBJ whole genome shotgun (WGS) entry which is preliminary data.</text>
</comment>
<gene>
    <name evidence="1" type="ORF">WFP14_17200</name>
</gene>
<accession>A0ABW9F1T7</accession>
<keyword evidence="2" id="KW-1185">Reference proteome</keyword>
<organism evidence="1 2">
    <name type="scientific">Yersinia proxima</name>
    <dbReference type="NCBI Taxonomy" id="2890316"/>
    <lineage>
        <taxon>Bacteria</taxon>
        <taxon>Pseudomonadati</taxon>
        <taxon>Pseudomonadota</taxon>
        <taxon>Gammaproteobacteria</taxon>
        <taxon>Enterobacterales</taxon>
        <taxon>Yersiniaceae</taxon>
        <taxon>Yersinia</taxon>
    </lineage>
</organism>
<evidence type="ECO:0000313" key="1">
    <source>
        <dbReference type="EMBL" id="MFM1348286.1"/>
    </source>
</evidence>
<proteinExistence type="predicted"/>
<sequence length="33" mass="3627">MDVLTASLRSACFHRYGHFVINLKAASSGLFTI</sequence>
<protein>
    <submittedName>
        <fullName evidence="1">Gluconate 5-dehydrogenase</fullName>
    </submittedName>
</protein>
<reference evidence="1 2" key="1">
    <citation type="journal article" date="2024" name="Infect. Genet. Evol.">
        <title>Characteristics and comparative genome analysis of Yersinia enterocolitica and related species associated with human infections in Switzerland 2019-2023.</title>
        <authorList>
            <person name="Stevens M.J.A."/>
            <person name="Horlbog J.A."/>
            <person name="Diethelm A."/>
            <person name="Stephan R."/>
            <person name="Nuesch-Inderbinen M."/>
        </authorList>
    </citation>
    <scope>NUCLEOTIDE SEQUENCE [LARGE SCALE GENOMIC DNA]</scope>
    <source>
        <strain evidence="1 2">N20-0302</strain>
    </source>
</reference>
<dbReference type="EMBL" id="JBBEST010000010">
    <property type="protein sequence ID" value="MFM1348286.1"/>
    <property type="molecule type" value="Genomic_DNA"/>
</dbReference>
<dbReference type="Proteomes" id="UP001629523">
    <property type="component" value="Unassembled WGS sequence"/>
</dbReference>
<evidence type="ECO:0000313" key="2">
    <source>
        <dbReference type="Proteomes" id="UP001629523"/>
    </source>
</evidence>
<name>A0ABW9F1T7_9GAMM</name>